<evidence type="ECO:0000259" key="3">
    <source>
        <dbReference type="PROSITE" id="PS51186"/>
    </source>
</evidence>
<feature type="domain" description="N-acetyltransferase" evidence="3">
    <location>
        <begin position="6"/>
        <end position="174"/>
    </location>
</feature>
<accession>A0ABN2B788</accession>
<organism evidence="4 5">
    <name type="scientific">Dermacoccus barathri</name>
    <dbReference type="NCBI Taxonomy" id="322601"/>
    <lineage>
        <taxon>Bacteria</taxon>
        <taxon>Bacillati</taxon>
        <taxon>Actinomycetota</taxon>
        <taxon>Actinomycetes</taxon>
        <taxon>Micrococcales</taxon>
        <taxon>Dermacoccaceae</taxon>
        <taxon>Dermacoccus</taxon>
    </lineage>
</organism>
<comment type="caution">
    <text evidence="4">The sequence shown here is derived from an EMBL/GenBank/DDBJ whole genome shotgun (WGS) entry which is preliminary data.</text>
</comment>
<dbReference type="Gene3D" id="3.40.630.30">
    <property type="match status" value="1"/>
</dbReference>
<dbReference type="InterPro" id="IPR000182">
    <property type="entry name" value="GNAT_dom"/>
</dbReference>
<evidence type="ECO:0000313" key="5">
    <source>
        <dbReference type="Proteomes" id="UP001501288"/>
    </source>
</evidence>
<dbReference type="InterPro" id="IPR016181">
    <property type="entry name" value="Acyl_CoA_acyltransferase"/>
</dbReference>
<gene>
    <name evidence="4" type="ORF">GCM10009762_04670</name>
</gene>
<keyword evidence="5" id="KW-1185">Reference proteome</keyword>
<protein>
    <recommendedName>
        <fullName evidence="3">N-acetyltransferase domain-containing protein</fullName>
    </recommendedName>
</protein>
<dbReference type="PANTHER" id="PTHR43877">
    <property type="entry name" value="AMINOALKYLPHOSPHONATE N-ACETYLTRANSFERASE-RELATED-RELATED"/>
    <property type="match status" value="1"/>
</dbReference>
<sequence>MAMTALTVRTLGEDDWETYRDVRLSALNESPEAFAATASGEKQIEEDEWRARMRRSRRLLAENEAGDGVGIVSLRTHSNDEVDQPYGELFGLWVAPSQRGTGVAVNLLEALLEQARKDNLGAVLYWVGTDNARGVAFASGHGFRPTDYRRPMNPASPDTESTEEIAFVYPITTDSEHVPSAVIDSRH</sequence>
<keyword evidence="1" id="KW-0808">Transferase</keyword>
<dbReference type="PROSITE" id="PS51186">
    <property type="entry name" value="GNAT"/>
    <property type="match status" value="1"/>
</dbReference>
<dbReference type="Proteomes" id="UP001501288">
    <property type="component" value="Unassembled WGS sequence"/>
</dbReference>
<evidence type="ECO:0000313" key="4">
    <source>
        <dbReference type="EMBL" id="GAA1533516.1"/>
    </source>
</evidence>
<keyword evidence="2" id="KW-0012">Acyltransferase</keyword>
<proteinExistence type="predicted"/>
<evidence type="ECO:0000256" key="2">
    <source>
        <dbReference type="ARBA" id="ARBA00023315"/>
    </source>
</evidence>
<reference evidence="4 5" key="1">
    <citation type="journal article" date="2019" name="Int. J. Syst. Evol. Microbiol.">
        <title>The Global Catalogue of Microorganisms (GCM) 10K type strain sequencing project: providing services to taxonomists for standard genome sequencing and annotation.</title>
        <authorList>
            <consortium name="The Broad Institute Genomics Platform"/>
            <consortium name="The Broad Institute Genome Sequencing Center for Infectious Disease"/>
            <person name="Wu L."/>
            <person name="Ma J."/>
        </authorList>
    </citation>
    <scope>NUCLEOTIDE SEQUENCE [LARGE SCALE GENOMIC DNA]</scope>
    <source>
        <strain evidence="4 5">JCM 14588</strain>
    </source>
</reference>
<name>A0ABN2B788_9MICO</name>
<dbReference type="CDD" id="cd04301">
    <property type="entry name" value="NAT_SF"/>
    <property type="match status" value="1"/>
</dbReference>
<dbReference type="InterPro" id="IPR050832">
    <property type="entry name" value="Bact_Acetyltransf"/>
</dbReference>
<dbReference type="EMBL" id="BAAANV010000014">
    <property type="protein sequence ID" value="GAA1533516.1"/>
    <property type="molecule type" value="Genomic_DNA"/>
</dbReference>
<dbReference type="Pfam" id="PF00583">
    <property type="entry name" value="Acetyltransf_1"/>
    <property type="match status" value="1"/>
</dbReference>
<evidence type="ECO:0000256" key="1">
    <source>
        <dbReference type="ARBA" id="ARBA00022679"/>
    </source>
</evidence>
<dbReference type="SUPFAM" id="SSF55729">
    <property type="entry name" value="Acyl-CoA N-acyltransferases (Nat)"/>
    <property type="match status" value="1"/>
</dbReference>